<dbReference type="InterPro" id="IPR000485">
    <property type="entry name" value="AsnC-type_HTH_dom"/>
</dbReference>
<keyword evidence="1" id="KW-0805">Transcription regulation</keyword>
<name>A0A0L8BKF0_ENSAD</name>
<dbReference type="Pfam" id="PF01037">
    <property type="entry name" value="AsnC_trans_reg"/>
    <property type="match status" value="1"/>
</dbReference>
<keyword evidence="2" id="KW-0238">DNA-binding</keyword>
<dbReference type="InterPro" id="IPR036388">
    <property type="entry name" value="WH-like_DNA-bd_sf"/>
</dbReference>
<dbReference type="Gene3D" id="3.30.70.920">
    <property type="match status" value="1"/>
</dbReference>
<sequence>MRGEGCPVAERGATEIDAIDRRIIRLLVEDASRSNNELAARVGLSPAPLSRRLARLYSAGVIRQTVVVDPKAAGVGLQAFLEVTLERTASKVGQRFIELVSRMPEVVECHTVAGDFDFLLKIAVRDVADYKRLLWSEFEQIGEIKTLRSTILLDSPKMTATMAP</sequence>
<dbReference type="Pfam" id="PF13412">
    <property type="entry name" value="HTH_24"/>
    <property type="match status" value="1"/>
</dbReference>
<dbReference type="Gene3D" id="1.10.10.10">
    <property type="entry name" value="Winged helix-like DNA-binding domain superfamily/Winged helix DNA-binding domain"/>
    <property type="match status" value="1"/>
</dbReference>
<dbReference type="InterPro" id="IPR019888">
    <property type="entry name" value="Tscrpt_reg_AsnC-like"/>
</dbReference>
<dbReference type="GO" id="GO:0043200">
    <property type="term" value="P:response to amino acid"/>
    <property type="evidence" value="ECO:0007669"/>
    <property type="project" value="TreeGrafter"/>
</dbReference>
<dbReference type="InterPro" id="IPR019887">
    <property type="entry name" value="Tscrpt_reg_AsnC/Lrp_C"/>
</dbReference>
<dbReference type="PATRIC" id="fig|106592.7.peg.3718"/>
<dbReference type="OrthoDB" id="9813313at2"/>
<dbReference type="GO" id="GO:0043565">
    <property type="term" value="F:sequence-specific DNA binding"/>
    <property type="evidence" value="ECO:0007669"/>
    <property type="project" value="InterPro"/>
</dbReference>
<evidence type="ECO:0000313" key="6">
    <source>
        <dbReference type="Proteomes" id="UP000037425"/>
    </source>
</evidence>
<reference evidence="6" key="1">
    <citation type="submission" date="2015-07" db="EMBL/GenBank/DDBJ databases">
        <title>Whole genome sequence of an Ensifer adhaerens strain isolated from a cave pool in the Wind Cave National Park.</title>
        <authorList>
            <person name="Eng W.W.H."/>
            <person name="Gan H.M."/>
            <person name="Barton H.A."/>
            <person name="Savka M.A."/>
        </authorList>
    </citation>
    <scope>NUCLEOTIDE SEQUENCE [LARGE SCALE GENOMIC DNA]</scope>
    <source>
        <strain evidence="6">SD006</strain>
    </source>
</reference>
<protein>
    <submittedName>
        <fullName evidence="5">AsnC family transcriptional regulator</fullName>
    </submittedName>
</protein>
<dbReference type="EMBL" id="LGAP01000022">
    <property type="protein sequence ID" value="KOF15090.1"/>
    <property type="molecule type" value="Genomic_DNA"/>
</dbReference>
<dbReference type="InterPro" id="IPR011991">
    <property type="entry name" value="ArsR-like_HTH"/>
</dbReference>
<dbReference type="PROSITE" id="PS50956">
    <property type="entry name" value="HTH_ASNC_2"/>
    <property type="match status" value="1"/>
</dbReference>
<accession>A0A0L8BKF0</accession>
<dbReference type="SMART" id="SM00344">
    <property type="entry name" value="HTH_ASNC"/>
    <property type="match status" value="1"/>
</dbReference>
<dbReference type="Proteomes" id="UP000037425">
    <property type="component" value="Unassembled WGS sequence"/>
</dbReference>
<evidence type="ECO:0000256" key="2">
    <source>
        <dbReference type="ARBA" id="ARBA00023125"/>
    </source>
</evidence>
<comment type="caution">
    <text evidence="5">The sequence shown here is derived from an EMBL/GenBank/DDBJ whole genome shotgun (WGS) entry which is preliminary data.</text>
</comment>
<dbReference type="GO" id="GO:0006355">
    <property type="term" value="P:regulation of DNA-templated transcription"/>
    <property type="evidence" value="ECO:0007669"/>
    <property type="project" value="UniProtKB-ARBA"/>
</dbReference>
<dbReference type="PRINTS" id="PR00033">
    <property type="entry name" value="HTHASNC"/>
</dbReference>
<dbReference type="SUPFAM" id="SSF54909">
    <property type="entry name" value="Dimeric alpha+beta barrel"/>
    <property type="match status" value="1"/>
</dbReference>
<dbReference type="SUPFAM" id="SSF46785">
    <property type="entry name" value="Winged helix' DNA-binding domain"/>
    <property type="match status" value="1"/>
</dbReference>
<dbReference type="CDD" id="cd00090">
    <property type="entry name" value="HTH_ARSR"/>
    <property type="match status" value="1"/>
</dbReference>
<dbReference type="AlphaFoldDB" id="A0A0L8BKF0"/>
<dbReference type="InterPro" id="IPR011008">
    <property type="entry name" value="Dimeric_a/b-barrel"/>
</dbReference>
<feature type="domain" description="HTH asnC-type" evidence="4">
    <location>
        <begin position="16"/>
        <end position="76"/>
    </location>
</feature>
<dbReference type="PANTHER" id="PTHR30154">
    <property type="entry name" value="LEUCINE-RESPONSIVE REGULATORY PROTEIN"/>
    <property type="match status" value="1"/>
</dbReference>
<dbReference type="PANTHER" id="PTHR30154:SF34">
    <property type="entry name" value="TRANSCRIPTIONAL REGULATOR AZLB"/>
    <property type="match status" value="1"/>
</dbReference>
<dbReference type="InterPro" id="IPR019885">
    <property type="entry name" value="Tscrpt_reg_HTH_AsnC-type_CS"/>
</dbReference>
<evidence type="ECO:0000259" key="4">
    <source>
        <dbReference type="PROSITE" id="PS50956"/>
    </source>
</evidence>
<evidence type="ECO:0000256" key="1">
    <source>
        <dbReference type="ARBA" id="ARBA00023015"/>
    </source>
</evidence>
<keyword evidence="3" id="KW-0804">Transcription</keyword>
<proteinExistence type="predicted"/>
<evidence type="ECO:0000313" key="5">
    <source>
        <dbReference type="EMBL" id="KOF15090.1"/>
    </source>
</evidence>
<evidence type="ECO:0000256" key="3">
    <source>
        <dbReference type="ARBA" id="ARBA00023163"/>
    </source>
</evidence>
<dbReference type="InterPro" id="IPR036390">
    <property type="entry name" value="WH_DNA-bd_sf"/>
</dbReference>
<dbReference type="GO" id="GO:0005829">
    <property type="term" value="C:cytosol"/>
    <property type="evidence" value="ECO:0007669"/>
    <property type="project" value="TreeGrafter"/>
</dbReference>
<gene>
    <name evidence="5" type="ORF">AC244_24875</name>
</gene>
<dbReference type="PROSITE" id="PS00519">
    <property type="entry name" value="HTH_ASNC_1"/>
    <property type="match status" value="1"/>
</dbReference>
<organism evidence="5 6">
    <name type="scientific">Ensifer adhaerens</name>
    <name type="common">Sinorhizobium morelense</name>
    <dbReference type="NCBI Taxonomy" id="106592"/>
    <lineage>
        <taxon>Bacteria</taxon>
        <taxon>Pseudomonadati</taxon>
        <taxon>Pseudomonadota</taxon>
        <taxon>Alphaproteobacteria</taxon>
        <taxon>Hyphomicrobiales</taxon>
        <taxon>Rhizobiaceae</taxon>
        <taxon>Sinorhizobium/Ensifer group</taxon>
        <taxon>Ensifer</taxon>
    </lineage>
</organism>